<feature type="region of interest" description="Disordered" evidence="1">
    <location>
        <begin position="34"/>
        <end position="91"/>
    </location>
</feature>
<sequence length="377" mass="40619">MYRVFLGAPSLSALTSTDDGGQSSLGYHWQTVSSTDTPAAQHQQAPSATSSLGGNDSSLFTTPWPQRSASYGRIGRNQAEGGGRRPEDSMVSFMYPPATLEAASRRISMVYRNAIFDRSGGEEGEGEGEEGDGGEGTAITWPPTNPEEGDESGAGRTGDVEPADTTNAPNESRISDSGILETQETQSFNYSDASSSAIGRFPTFHFNIHTLTPLALISRPGEAARMRGRKMCFLLAVLEVEGPDVITIRKGREAGKQVGLLKGILGDEEGRVCKFTGWREVAEEWGGVGEGEGWKRGDVVYLENLTAECEPSMSPTLTASPNLKSKMTVCYRTMPHAHEDGAFRPDLRLGESDPCVRKVASVVRWFERMAGLPGEGR</sequence>
<organism evidence="2 3">
    <name type="scientific">Ephemerocybe angulata</name>
    <dbReference type="NCBI Taxonomy" id="980116"/>
    <lineage>
        <taxon>Eukaryota</taxon>
        <taxon>Fungi</taxon>
        <taxon>Dikarya</taxon>
        <taxon>Basidiomycota</taxon>
        <taxon>Agaricomycotina</taxon>
        <taxon>Agaricomycetes</taxon>
        <taxon>Agaricomycetidae</taxon>
        <taxon>Agaricales</taxon>
        <taxon>Agaricineae</taxon>
        <taxon>Psathyrellaceae</taxon>
        <taxon>Ephemerocybe</taxon>
    </lineage>
</organism>
<keyword evidence="3" id="KW-1185">Reference proteome</keyword>
<dbReference type="Proteomes" id="UP000521943">
    <property type="component" value="Unassembled WGS sequence"/>
</dbReference>
<dbReference type="OrthoDB" id="2570580at2759"/>
<dbReference type="AlphaFoldDB" id="A0A8H6HVT8"/>
<evidence type="ECO:0000313" key="2">
    <source>
        <dbReference type="EMBL" id="KAF6753307.1"/>
    </source>
</evidence>
<accession>A0A8H6HVT8</accession>
<name>A0A8H6HVT8_9AGAR</name>
<reference evidence="2 3" key="1">
    <citation type="submission" date="2020-07" db="EMBL/GenBank/DDBJ databases">
        <title>Comparative genomics of pyrophilous fungi reveals a link between fire events and developmental genes.</title>
        <authorList>
            <consortium name="DOE Joint Genome Institute"/>
            <person name="Steindorff A.S."/>
            <person name="Carver A."/>
            <person name="Calhoun S."/>
            <person name="Stillman K."/>
            <person name="Liu H."/>
            <person name="Lipzen A."/>
            <person name="Pangilinan J."/>
            <person name="Labutti K."/>
            <person name="Bruns T.D."/>
            <person name="Grigoriev I.V."/>
        </authorList>
    </citation>
    <scope>NUCLEOTIDE SEQUENCE [LARGE SCALE GENOMIC DNA]</scope>
    <source>
        <strain evidence="2 3">CBS 144469</strain>
    </source>
</reference>
<feature type="compositionally biased region" description="Acidic residues" evidence="1">
    <location>
        <begin position="122"/>
        <end position="133"/>
    </location>
</feature>
<comment type="caution">
    <text evidence="2">The sequence shown here is derived from an EMBL/GenBank/DDBJ whole genome shotgun (WGS) entry which is preliminary data.</text>
</comment>
<evidence type="ECO:0000313" key="3">
    <source>
        <dbReference type="Proteomes" id="UP000521943"/>
    </source>
</evidence>
<feature type="region of interest" description="Disordered" evidence="1">
    <location>
        <begin position="118"/>
        <end position="181"/>
    </location>
</feature>
<dbReference type="EMBL" id="JACGCI010000040">
    <property type="protein sequence ID" value="KAF6753307.1"/>
    <property type="molecule type" value="Genomic_DNA"/>
</dbReference>
<feature type="compositionally biased region" description="Polar residues" evidence="1">
    <location>
        <begin position="34"/>
        <end position="69"/>
    </location>
</feature>
<evidence type="ECO:0000256" key="1">
    <source>
        <dbReference type="SAM" id="MobiDB-lite"/>
    </source>
</evidence>
<gene>
    <name evidence="2" type="ORF">DFP72DRAFT_1130905</name>
</gene>
<protein>
    <submittedName>
        <fullName evidence="2">Uncharacterized protein</fullName>
    </submittedName>
</protein>
<proteinExistence type="predicted"/>